<organism evidence="1 2">
    <name type="scientific">Pseudoalteromonas luteoviolacea</name>
    <dbReference type="NCBI Taxonomy" id="43657"/>
    <lineage>
        <taxon>Bacteria</taxon>
        <taxon>Pseudomonadati</taxon>
        <taxon>Pseudomonadota</taxon>
        <taxon>Gammaproteobacteria</taxon>
        <taxon>Alteromonadales</taxon>
        <taxon>Pseudoalteromonadaceae</taxon>
        <taxon>Pseudoalteromonas</taxon>
    </lineage>
</organism>
<dbReference type="Proteomes" id="UP000031327">
    <property type="component" value="Unassembled WGS sequence"/>
</dbReference>
<reference evidence="1 2" key="1">
    <citation type="submission" date="2014-12" db="EMBL/GenBank/DDBJ databases">
        <title>Draft Genome Sequence of Pseudoalteromonas luteoviolacea HI1.</title>
        <authorList>
            <person name="Asahina A.Y."/>
            <person name="Hadfield M.G."/>
        </authorList>
    </citation>
    <scope>NUCLEOTIDE SEQUENCE [LARGE SCALE GENOMIC DNA]</scope>
    <source>
        <strain evidence="1 2">HI1</strain>
    </source>
</reference>
<proteinExistence type="predicted"/>
<comment type="caution">
    <text evidence="1">The sequence shown here is derived from an EMBL/GenBank/DDBJ whole genome shotgun (WGS) entry which is preliminary data.</text>
</comment>
<accession>A0A0C1ML85</accession>
<name>A0A0C1ML85_9GAMM</name>
<gene>
    <name evidence="1" type="ORF">JF50_25865</name>
</gene>
<evidence type="ECO:0000313" key="2">
    <source>
        <dbReference type="Proteomes" id="UP000031327"/>
    </source>
</evidence>
<dbReference type="AlphaFoldDB" id="A0A0C1ML85"/>
<evidence type="ECO:0000313" key="1">
    <source>
        <dbReference type="EMBL" id="KID55218.1"/>
    </source>
</evidence>
<dbReference type="EMBL" id="JWIC01000010">
    <property type="protein sequence ID" value="KID55218.1"/>
    <property type="molecule type" value="Genomic_DNA"/>
</dbReference>
<sequence length="78" mass="8764">MKAVKVAPLTLRLSCKRIETTNAVSTFFLRKVINVQNVTIMSEASTFNLRKVSIVRKVYDTARSAAILFAQGEISRFN</sequence>
<protein>
    <submittedName>
        <fullName evidence="1">Uncharacterized protein</fullName>
    </submittedName>
</protein>